<dbReference type="InterPro" id="IPR011006">
    <property type="entry name" value="CheY-like_superfamily"/>
</dbReference>
<keyword evidence="7" id="KW-1185">Reference proteome</keyword>
<dbReference type="InterPro" id="IPR001789">
    <property type="entry name" value="Sig_transdc_resp-reg_receiver"/>
</dbReference>
<evidence type="ECO:0000256" key="1">
    <source>
        <dbReference type="ARBA" id="ARBA00023015"/>
    </source>
</evidence>
<feature type="domain" description="Response regulatory" evidence="5">
    <location>
        <begin position="17"/>
        <end position="127"/>
    </location>
</feature>
<keyword evidence="2" id="KW-0804">Transcription</keyword>
<dbReference type="Gene3D" id="3.40.50.2300">
    <property type="match status" value="1"/>
</dbReference>
<dbReference type="CDD" id="cd17574">
    <property type="entry name" value="REC_OmpR"/>
    <property type="match status" value="1"/>
</dbReference>
<dbReference type="PANTHER" id="PTHR34236">
    <property type="entry name" value="DIMETHYL SULFOXIDE REDUCTASE TRANSCRIPTIONAL ACTIVATOR"/>
    <property type="match status" value="1"/>
</dbReference>
<protein>
    <submittedName>
        <fullName evidence="6">Bacterio-opsin activator domain-containing protein</fullName>
    </submittedName>
</protein>
<sequence length="566" mass="61479">MATNLSRDAEVGASRPTVLVVDDDEDLADTCRYWLEDDDYRVVTAYSGEDALDAVDDQIDLVLLDRRMPRKSGDETLDVLRAEGYEFPVAMMTAVAPDTDIVDMPFDEYLVKPVDRDDVVDTADELLARSDFSEAVREYFALEATEAALSTREREALRDEDQLVELESELDETYEANEEAIAQREQQLERLTNVNRVIRRVDRALVDSETREAIDAAVCGAVVGTEPYRAALVAEYTDHSRGVRPREGAGAVDETLDIAGSQLVEGVESAVDDGEIQLLTDVDVAGFEDGVALVTPLSYREKSYGALVVGTTAEHTVSDHELDVFAQLGARIGNGITAVEQHRLLLADTVAELEFRHGDRDDPLVRIAAETGGDLSLRGIASNDESGLTCFVDLVGGDGEAALELAAELDAIGSARLVADGGESLLELSVTEAAIETLSAVGATVRSFDVTDGEGSVVVEAAPDADLKAIASAVQSTYDDIDLVSKREVERSVQSTESFRQDLSDRLTDRQRAALETAYSAGYYEWPRDSTAEEVADAMDIAAPTLHEHLRAAERKLLESFVDETV</sequence>
<accession>A0ABD6DFH3</accession>
<comment type="caution">
    <text evidence="6">The sequence shown here is derived from an EMBL/GenBank/DDBJ whole genome shotgun (WGS) entry which is preliminary data.</text>
</comment>
<dbReference type="PROSITE" id="PS50110">
    <property type="entry name" value="RESPONSE_REGULATORY"/>
    <property type="match status" value="1"/>
</dbReference>
<dbReference type="SMART" id="SM00448">
    <property type="entry name" value="REC"/>
    <property type="match status" value="1"/>
</dbReference>
<dbReference type="SUPFAM" id="SSF55781">
    <property type="entry name" value="GAF domain-like"/>
    <property type="match status" value="1"/>
</dbReference>
<dbReference type="SUPFAM" id="SSF52172">
    <property type="entry name" value="CheY-like"/>
    <property type="match status" value="1"/>
</dbReference>
<name>A0ABD6DFH3_9EURY</name>
<dbReference type="EMBL" id="JBHUDO010000001">
    <property type="protein sequence ID" value="MFD1644590.1"/>
    <property type="molecule type" value="Genomic_DNA"/>
</dbReference>
<evidence type="ECO:0000256" key="4">
    <source>
        <dbReference type="SAM" id="Coils"/>
    </source>
</evidence>
<feature type="coiled-coil region" evidence="4">
    <location>
        <begin position="149"/>
        <end position="194"/>
    </location>
</feature>
<dbReference type="AlphaFoldDB" id="A0ABD6DFH3"/>
<dbReference type="Pfam" id="PF00072">
    <property type="entry name" value="Response_reg"/>
    <property type="match status" value="1"/>
</dbReference>
<organism evidence="6 7">
    <name type="scientific">Haloarchaeobius litoreus</name>
    <dbReference type="NCBI Taxonomy" id="755306"/>
    <lineage>
        <taxon>Archaea</taxon>
        <taxon>Methanobacteriati</taxon>
        <taxon>Methanobacteriota</taxon>
        <taxon>Stenosarchaea group</taxon>
        <taxon>Halobacteria</taxon>
        <taxon>Halobacteriales</taxon>
        <taxon>Halorubellaceae</taxon>
        <taxon>Haloarchaeobius</taxon>
    </lineage>
</organism>
<proteinExistence type="predicted"/>
<dbReference type="RefSeq" id="WP_256399854.1">
    <property type="nucleotide sequence ID" value="NZ_JANHJR010000002.1"/>
</dbReference>
<keyword evidence="3" id="KW-0597">Phosphoprotein</keyword>
<keyword evidence="4" id="KW-0175">Coiled coil</keyword>
<dbReference type="Pfam" id="PF04967">
    <property type="entry name" value="HTH_10"/>
    <property type="match status" value="1"/>
</dbReference>
<dbReference type="InterPro" id="IPR007050">
    <property type="entry name" value="HTH_bacterioopsin"/>
</dbReference>
<dbReference type="Pfam" id="PF15915">
    <property type="entry name" value="BAT"/>
    <property type="match status" value="1"/>
</dbReference>
<evidence type="ECO:0000259" key="5">
    <source>
        <dbReference type="PROSITE" id="PS50110"/>
    </source>
</evidence>
<evidence type="ECO:0000313" key="7">
    <source>
        <dbReference type="Proteomes" id="UP001597034"/>
    </source>
</evidence>
<gene>
    <name evidence="6" type="ORF">ACFSBL_02740</name>
</gene>
<evidence type="ECO:0000256" key="3">
    <source>
        <dbReference type="PROSITE-ProRule" id="PRU00169"/>
    </source>
</evidence>
<dbReference type="InterPro" id="IPR029016">
    <property type="entry name" value="GAF-like_dom_sf"/>
</dbReference>
<evidence type="ECO:0000313" key="6">
    <source>
        <dbReference type="EMBL" id="MFD1644590.1"/>
    </source>
</evidence>
<dbReference type="Proteomes" id="UP001597034">
    <property type="component" value="Unassembled WGS sequence"/>
</dbReference>
<dbReference type="InterPro" id="IPR031803">
    <property type="entry name" value="BAT_GAF/HTH-assoc"/>
</dbReference>
<evidence type="ECO:0000256" key="2">
    <source>
        <dbReference type="ARBA" id="ARBA00023163"/>
    </source>
</evidence>
<dbReference type="PANTHER" id="PTHR34236:SF1">
    <property type="entry name" value="DIMETHYL SULFOXIDE REDUCTASE TRANSCRIPTIONAL ACTIVATOR"/>
    <property type="match status" value="1"/>
</dbReference>
<keyword evidence="1" id="KW-0805">Transcription regulation</keyword>
<reference evidence="6 7" key="1">
    <citation type="journal article" date="2019" name="Int. J. Syst. Evol. Microbiol.">
        <title>The Global Catalogue of Microorganisms (GCM) 10K type strain sequencing project: providing services to taxonomists for standard genome sequencing and annotation.</title>
        <authorList>
            <consortium name="The Broad Institute Genomics Platform"/>
            <consortium name="The Broad Institute Genome Sequencing Center for Infectious Disease"/>
            <person name="Wu L."/>
            <person name="Ma J."/>
        </authorList>
    </citation>
    <scope>NUCLEOTIDE SEQUENCE [LARGE SCALE GENOMIC DNA]</scope>
    <source>
        <strain evidence="6 7">CGMCC 1.10390</strain>
    </source>
</reference>
<feature type="modified residue" description="4-aspartylphosphate" evidence="3">
    <location>
        <position position="65"/>
    </location>
</feature>
<dbReference type="Gene3D" id="3.30.450.40">
    <property type="match status" value="1"/>
</dbReference>